<organism evidence="3 4">
    <name type="scientific">Polarella glacialis</name>
    <name type="common">Dinoflagellate</name>
    <dbReference type="NCBI Taxonomy" id="89957"/>
    <lineage>
        <taxon>Eukaryota</taxon>
        <taxon>Sar</taxon>
        <taxon>Alveolata</taxon>
        <taxon>Dinophyceae</taxon>
        <taxon>Suessiales</taxon>
        <taxon>Suessiaceae</taxon>
        <taxon>Polarella</taxon>
    </lineage>
</organism>
<gene>
    <name evidence="3" type="ORF">PGLA2088_LOCUS42700</name>
</gene>
<protein>
    <submittedName>
        <fullName evidence="3">Uncharacterized protein</fullName>
    </submittedName>
</protein>
<feature type="coiled-coil region" evidence="1">
    <location>
        <begin position="54"/>
        <end position="109"/>
    </location>
</feature>
<proteinExistence type="predicted"/>
<comment type="caution">
    <text evidence="3">The sequence shown here is derived from an EMBL/GenBank/DDBJ whole genome shotgun (WGS) entry which is preliminary data.</text>
</comment>
<keyword evidence="1" id="KW-0175">Coiled coil</keyword>
<dbReference type="EMBL" id="CAJNNW010034433">
    <property type="protein sequence ID" value="CAE8722680.1"/>
    <property type="molecule type" value="Genomic_DNA"/>
</dbReference>
<name>A0A813LA74_POLGL</name>
<evidence type="ECO:0000313" key="4">
    <source>
        <dbReference type="Proteomes" id="UP000626109"/>
    </source>
</evidence>
<evidence type="ECO:0000256" key="2">
    <source>
        <dbReference type="SAM" id="MobiDB-lite"/>
    </source>
</evidence>
<feature type="region of interest" description="Disordered" evidence="2">
    <location>
        <begin position="1"/>
        <end position="26"/>
    </location>
</feature>
<reference evidence="3" key="1">
    <citation type="submission" date="2021-02" db="EMBL/GenBank/DDBJ databases">
        <authorList>
            <person name="Dougan E. K."/>
            <person name="Rhodes N."/>
            <person name="Thang M."/>
            <person name="Chan C."/>
        </authorList>
    </citation>
    <scope>NUCLEOTIDE SEQUENCE</scope>
</reference>
<dbReference type="Proteomes" id="UP000626109">
    <property type="component" value="Unassembled WGS sequence"/>
</dbReference>
<accession>A0A813LA74</accession>
<sequence length="151" mass="16887">MGCTPCKTAAAAKVEEPSASTLLQTTQGQVVEAEAVKAEEQKTDAEMVKETAQLKLQTAEVKQKTAEVKQELEQKQELQQELKQKQAELNQETVELEQELNELMKLTITEVKPKETPAQSCWMGCCDSTFFQLTITARRSNQRRSLLRASG</sequence>
<evidence type="ECO:0000313" key="3">
    <source>
        <dbReference type="EMBL" id="CAE8722680.1"/>
    </source>
</evidence>
<dbReference type="AlphaFoldDB" id="A0A813LA74"/>
<evidence type="ECO:0000256" key="1">
    <source>
        <dbReference type="SAM" id="Coils"/>
    </source>
</evidence>